<evidence type="ECO:0000256" key="1">
    <source>
        <dbReference type="ARBA" id="ARBA00005755"/>
    </source>
</evidence>
<evidence type="ECO:0000256" key="6">
    <source>
        <dbReference type="ARBA" id="ARBA00049244"/>
    </source>
</evidence>
<evidence type="ECO:0000259" key="9">
    <source>
        <dbReference type="Pfam" id="PF03104"/>
    </source>
</evidence>
<dbReference type="GO" id="GO:0003887">
    <property type="term" value="F:DNA-directed DNA polymerase activity"/>
    <property type="evidence" value="ECO:0007669"/>
    <property type="project" value="UniProtKB-EC"/>
</dbReference>
<sequence length="795" mass="90639">MATVSGVILTRQASDRLQDPATTKASLELWLATAQGPVRLIYDAVAPSFFLLKQDQATAAALFKQHHLHGWWRATRLSSFDSEPLVACCFESLTRRQQALELLQQHRLEVLEGDIRHVDAVLMQHGITFGVAASGRLVRHSGYSELRAEQLMPCDDIPALRWVSLDLECAADGSLYSIAIKENSGARACVLMIGSQRDVMTDVPIEWVADEKQLLLQLTTTLQRWDPDLILGWNVVNFDFRLLLQRAERHRIKPYWGRGGAQARWREGKIAGNGQVLIPGRVVVDGISSLKSASWQFDSYSLQAVAQQLLQRGKLIDGDLDRQAEITRLYHQDPVALARYNLEDCQLVLEIFAHCNLIDFVCLRAQLTGLELDRYGGSVAAFGNLYIPRLHQRGYVAPKLGRIQGAPSPGGYVMDSCPGFYRHVLVLDFKSLYPSIIRTFLIDPLGLVLGLQQPAELHGKSTVPGMLGAQFLRDDPILPSLIARLWQQRDLAKQQRDSARSQALKILMNSFYGVLGSTGCRFFDPRLASSITLRGQWIMQESGRWIEQQGRQLIYGDTDSLFVWLGDDIDTSQAETIGQGLAAGVTAWWQQRLAEEFALQSCLELQFERHYQRFLMPTIRGTELGSKKRYAGLVQQEGAERMVFKGLETVRSDWTELAKQFQQGLYWRIFHDEDPAEFIRRFVCDTREGKLDHWLVYRKRLRRRLDEYQKTMPPHVKAARLADEAEQERSGPLTARRHEIRYLITTQGAEPLEYRQHPIDYEHYIDKQLRPVAEAILPFIGRRFDEWADEQLSLF</sequence>
<comment type="similarity">
    <text evidence="1 7">Belongs to the DNA polymerase type-B family.</text>
</comment>
<dbReference type="SUPFAM" id="SSF56672">
    <property type="entry name" value="DNA/RNA polymerases"/>
    <property type="match status" value="1"/>
</dbReference>
<dbReference type="InterPro" id="IPR042087">
    <property type="entry name" value="DNA_pol_B_thumb"/>
</dbReference>
<dbReference type="InterPro" id="IPR006133">
    <property type="entry name" value="DNA-dir_DNA_pol_B_exonuc"/>
</dbReference>
<dbReference type="Gene3D" id="3.90.1600.10">
    <property type="entry name" value="Palm domain of DNA polymerase"/>
    <property type="match status" value="2"/>
</dbReference>
<dbReference type="EMBL" id="JBHSAF010000014">
    <property type="protein sequence ID" value="MFC3914470.1"/>
    <property type="molecule type" value="Genomic_DNA"/>
</dbReference>
<dbReference type="Gene3D" id="1.10.132.60">
    <property type="entry name" value="DNA polymerase family B, C-terminal domain"/>
    <property type="match status" value="1"/>
</dbReference>
<dbReference type="CDD" id="cd05537">
    <property type="entry name" value="POLBc_Pol_II"/>
    <property type="match status" value="1"/>
</dbReference>
<evidence type="ECO:0000313" key="11">
    <source>
        <dbReference type="Proteomes" id="UP001595692"/>
    </source>
</evidence>
<keyword evidence="5 7" id="KW-0238">DNA-binding</keyword>
<keyword evidence="4 7" id="KW-0239">DNA-directed DNA polymerase</keyword>
<name>A0ABV8CQJ1_9GAMM</name>
<dbReference type="InterPro" id="IPR006134">
    <property type="entry name" value="DNA-dir_DNA_pol_B_multi_dom"/>
</dbReference>
<dbReference type="PROSITE" id="PS00116">
    <property type="entry name" value="DNA_POLYMERASE_B"/>
    <property type="match status" value="1"/>
</dbReference>
<feature type="domain" description="DNA-directed DNA polymerase family B multifunctional" evidence="8">
    <location>
        <begin position="389"/>
        <end position="771"/>
    </location>
</feature>
<evidence type="ECO:0000256" key="7">
    <source>
        <dbReference type="RuleBase" id="RU000442"/>
    </source>
</evidence>
<dbReference type="InterPro" id="IPR012337">
    <property type="entry name" value="RNaseH-like_sf"/>
</dbReference>
<dbReference type="Proteomes" id="UP001595692">
    <property type="component" value="Unassembled WGS sequence"/>
</dbReference>
<evidence type="ECO:0000256" key="2">
    <source>
        <dbReference type="ARBA" id="ARBA00022679"/>
    </source>
</evidence>
<dbReference type="PANTHER" id="PTHR10322">
    <property type="entry name" value="DNA POLYMERASE CATALYTIC SUBUNIT"/>
    <property type="match status" value="1"/>
</dbReference>
<dbReference type="InterPro" id="IPR036397">
    <property type="entry name" value="RNaseH_sf"/>
</dbReference>
<evidence type="ECO:0000256" key="3">
    <source>
        <dbReference type="ARBA" id="ARBA00022695"/>
    </source>
</evidence>
<keyword evidence="11" id="KW-1185">Reference proteome</keyword>
<comment type="catalytic activity">
    <reaction evidence="6 7">
        <text>DNA(n) + a 2'-deoxyribonucleoside 5'-triphosphate = DNA(n+1) + diphosphate</text>
        <dbReference type="Rhea" id="RHEA:22508"/>
        <dbReference type="Rhea" id="RHEA-COMP:17339"/>
        <dbReference type="Rhea" id="RHEA-COMP:17340"/>
        <dbReference type="ChEBI" id="CHEBI:33019"/>
        <dbReference type="ChEBI" id="CHEBI:61560"/>
        <dbReference type="ChEBI" id="CHEBI:173112"/>
        <dbReference type="EC" id="2.7.7.7"/>
    </reaction>
</comment>
<feature type="domain" description="DNA-directed DNA polymerase family B exonuclease" evidence="9">
    <location>
        <begin position="196"/>
        <end position="305"/>
    </location>
</feature>
<proteinExistence type="inferred from homology"/>
<dbReference type="Gene3D" id="3.30.420.10">
    <property type="entry name" value="Ribonuclease H-like superfamily/Ribonuclease H"/>
    <property type="match status" value="1"/>
</dbReference>
<reference evidence="11" key="1">
    <citation type="journal article" date="2019" name="Int. J. Syst. Evol. Microbiol.">
        <title>The Global Catalogue of Microorganisms (GCM) 10K type strain sequencing project: providing services to taxonomists for standard genome sequencing and annotation.</title>
        <authorList>
            <consortium name="The Broad Institute Genomics Platform"/>
            <consortium name="The Broad Institute Genome Sequencing Center for Infectious Disease"/>
            <person name="Wu L."/>
            <person name="Ma J."/>
        </authorList>
    </citation>
    <scope>NUCLEOTIDE SEQUENCE [LARGE SCALE GENOMIC DNA]</scope>
    <source>
        <strain evidence="11">CCUG 54939</strain>
    </source>
</reference>
<keyword evidence="2 7" id="KW-0808">Transferase</keyword>
<gene>
    <name evidence="10" type="ORF">ACFOSS_13470</name>
</gene>
<keyword evidence="3 7" id="KW-0548">Nucleotidyltransferase</keyword>
<organism evidence="10 11">
    <name type="scientific">Pseudaeromonas sharmana</name>
    <dbReference type="NCBI Taxonomy" id="328412"/>
    <lineage>
        <taxon>Bacteria</taxon>
        <taxon>Pseudomonadati</taxon>
        <taxon>Pseudomonadota</taxon>
        <taxon>Gammaproteobacteria</taxon>
        <taxon>Aeromonadales</taxon>
        <taxon>Aeromonadaceae</taxon>
        <taxon>Pseudaeromonas</taxon>
    </lineage>
</organism>
<evidence type="ECO:0000259" key="8">
    <source>
        <dbReference type="Pfam" id="PF00136"/>
    </source>
</evidence>
<dbReference type="InterPro" id="IPR043502">
    <property type="entry name" value="DNA/RNA_pol_sf"/>
</dbReference>
<dbReference type="CDD" id="cd05784">
    <property type="entry name" value="DNA_polB_II_exo"/>
    <property type="match status" value="1"/>
</dbReference>
<dbReference type="NCBIfam" id="NF004421">
    <property type="entry name" value="PRK05762.1-2"/>
    <property type="match status" value="1"/>
</dbReference>
<dbReference type="PRINTS" id="PR00106">
    <property type="entry name" value="DNAPOLB"/>
</dbReference>
<dbReference type="InterPro" id="IPR023211">
    <property type="entry name" value="DNA_pol_palm_dom_sf"/>
</dbReference>
<dbReference type="Pfam" id="PF03104">
    <property type="entry name" value="DNA_pol_B_exo1"/>
    <property type="match status" value="1"/>
</dbReference>
<evidence type="ECO:0000256" key="4">
    <source>
        <dbReference type="ARBA" id="ARBA00022932"/>
    </source>
</evidence>
<dbReference type="InterPro" id="IPR017964">
    <property type="entry name" value="DNA-dir_DNA_pol_B_CS"/>
</dbReference>
<dbReference type="InterPro" id="IPR050240">
    <property type="entry name" value="DNA_pol_type-B"/>
</dbReference>
<dbReference type="InterPro" id="IPR006172">
    <property type="entry name" value="DNA-dir_DNA_pol_B"/>
</dbReference>
<protein>
    <recommendedName>
        <fullName evidence="7">DNA polymerase</fullName>
        <ecNumber evidence="7">2.7.7.7</ecNumber>
    </recommendedName>
</protein>
<dbReference type="PANTHER" id="PTHR10322:SF23">
    <property type="entry name" value="DNA POLYMERASE DELTA CATALYTIC SUBUNIT"/>
    <property type="match status" value="1"/>
</dbReference>
<evidence type="ECO:0000256" key="5">
    <source>
        <dbReference type="ARBA" id="ARBA00023125"/>
    </source>
</evidence>
<evidence type="ECO:0000313" key="10">
    <source>
        <dbReference type="EMBL" id="MFC3914470.1"/>
    </source>
</evidence>
<dbReference type="SUPFAM" id="SSF53098">
    <property type="entry name" value="Ribonuclease H-like"/>
    <property type="match status" value="1"/>
</dbReference>
<dbReference type="RefSeq" id="WP_377153372.1">
    <property type="nucleotide sequence ID" value="NZ_JBHSAF010000014.1"/>
</dbReference>
<accession>A0ABV8CQJ1</accession>
<dbReference type="EC" id="2.7.7.7" evidence="7"/>
<dbReference type="SMART" id="SM00486">
    <property type="entry name" value="POLBc"/>
    <property type="match status" value="1"/>
</dbReference>
<comment type="caution">
    <text evidence="10">The sequence shown here is derived from an EMBL/GenBank/DDBJ whole genome shotgun (WGS) entry which is preliminary data.</text>
</comment>
<dbReference type="Pfam" id="PF00136">
    <property type="entry name" value="DNA_pol_B"/>
    <property type="match status" value="1"/>
</dbReference>
<keyword evidence="7" id="KW-0235">DNA replication</keyword>